<keyword evidence="2" id="KW-1185">Reference proteome</keyword>
<proteinExistence type="predicted"/>
<reference evidence="1 2" key="1">
    <citation type="journal article" date="2019" name="Int. J. Syst. Evol. Microbiol.">
        <title>The Global Catalogue of Microorganisms (GCM) 10K type strain sequencing project: providing services to taxonomists for standard genome sequencing and annotation.</title>
        <authorList>
            <consortium name="The Broad Institute Genomics Platform"/>
            <consortium name="The Broad Institute Genome Sequencing Center for Infectious Disease"/>
            <person name="Wu L."/>
            <person name="Ma J."/>
        </authorList>
    </citation>
    <scope>NUCLEOTIDE SEQUENCE [LARGE SCALE GENOMIC DNA]</scope>
    <source>
        <strain evidence="1 2">JCM 3367</strain>
    </source>
</reference>
<protein>
    <submittedName>
        <fullName evidence="1">Uncharacterized protein</fullName>
    </submittedName>
</protein>
<evidence type="ECO:0000313" key="2">
    <source>
        <dbReference type="Proteomes" id="UP001499978"/>
    </source>
</evidence>
<accession>A0ABN3NKN0</accession>
<dbReference type="Proteomes" id="UP001499978">
    <property type="component" value="Unassembled WGS sequence"/>
</dbReference>
<comment type="caution">
    <text evidence="1">The sequence shown here is derived from an EMBL/GenBank/DDBJ whole genome shotgun (WGS) entry which is preliminary data.</text>
</comment>
<dbReference type="RefSeq" id="WP_344172468.1">
    <property type="nucleotide sequence ID" value="NZ_BAAARY010000011.1"/>
</dbReference>
<evidence type="ECO:0000313" key="1">
    <source>
        <dbReference type="EMBL" id="GAA2525154.1"/>
    </source>
</evidence>
<gene>
    <name evidence="1" type="ORF">GCM10010201_24760</name>
</gene>
<organism evidence="1 2">
    <name type="scientific">Pilimelia columellifera subsp. columellifera</name>
    <dbReference type="NCBI Taxonomy" id="706583"/>
    <lineage>
        <taxon>Bacteria</taxon>
        <taxon>Bacillati</taxon>
        <taxon>Actinomycetota</taxon>
        <taxon>Actinomycetes</taxon>
        <taxon>Micromonosporales</taxon>
        <taxon>Micromonosporaceae</taxon>
        <taxon>Pilimelia</taxon>
    </lineage>
</organism>
<sequence length="59" mass="6489">MDDEGPTVVSLDYANFDECRVAGRADKHIEAVTVDVFPNLDWASVGVQQVLVGNTVLRR</sequence>
<dbReference type="EMBL" id="BAAARY010000011">
    <property type="protein sequence ID" value="GAA2525154.1"/>
    <property type="molecule type" value="Genomic_DNA"/>
</dbReference>
<name>A0ABN3NKN0_9ACTN</name>